<reference evidence="1" key="1">
    <citation type="journal article" date="2021" name="New Phytol.">
        <title>Evolutionary innovations through gain and loss of genes in the ectomycorrhizal Boletales.</title>
        <authorList>
            <person name="Wu G."/>
            <person name="Miyauchi S."/>
            <person name="Morin E."/>
            <person name="Kuo A."/>
            <person name="Drula E."/>
            <person name="Varga T."/>
            <person name="Kohler A."/>
            <person name="Feng B."/>
            <person name="Cao Y."/>
            <person name="Lipzen A."/>
            <person name="Daum C."/>
            <person name="Hundley H."/>
            <person name="Pangilinan J."/>
            <person name="Johnson J."/>
            <person name="Barry K."/>
            <person name="LaButti K."/>
            <person name="Ng V."/>
            <person name="Ahrendt S."/>
            <person name="Min B."/>
            <person name="Choi I.G."/>
            <person name="Park H."/>
            <person name="Plett J.M."/>
            <person name="Magnuson J."/>
            <person name="Spatafora J.W."/>
            <person name="Nagy L.G."/>
            <person name="Henrissat B."/>
            <person name="Grigoriev I.V."/>
            <person name="Yang Z.L."/>
            <person name="Xu J."/>
            <person name="Martin F.M."/>
        </authorList>
    </citation>
    <scope>NUCLEOTIDE SEQUENCE</scope>
    <source>
        <strain evidence="1">ATCC 28755</strain>
    </source>
</reference>
<keyword evidence="2" id="KW-1185">Reference proteome</keyword>
<dbReference type="EMBL" id="MU267802">
    <property type="protein sequence ID" value="KAH7908729.1"/>
    <property type="molecule type" value="Genomic_DNA"/>
</dbReference>
<protein>
    <submittedName>
        <fullName evidence="1">Asp-hemolysin</fullName>
    </submittedName>
</protein>
<dbReference type="Proteomes" id="UP000790377">
    <property type="component" value="Unassembled WGS sequence"/>
</dbReference>
<name>A0ACB8A663_9AGAM</name>
<organism evidence="1 2">
    <name type="scientific">Hygrophoropsis aurantiaca</name>
    <dbReference type="NCBI Taxonomy" id="72124"/>
    <lineage>
        <taxon>Eukaryota</taxon>
        <taxon>Fungi</taxon>
        <taxon>Dikarya</taxon>
        <taxon>Basidiomycota</taxon>
        <taxon>Agaricomycotina</taxon>
        <taxon>Agaricomycetes</taxon>
        <taxon>Agaricomycetidae</taxon>
        <taxon>Boletales</taxon>
        <taxon>Coniophorineae</taxon>
        <taxon>Hygrophoropsidaceae</taxon>
        <taxon>Hygrophoropsis</taxon>
    </lineage>
</organism>
<proteinExistence type="predicted"/>
<accession>A0ACB8A663</accession>
<evidence type="ECO:0000313" key="1">
    <source>
        <dbReference type="EMBL" id="KAH7908729.1"/>
    </source>
</evidence>
<gene>
    <name evidence="1" type="ORF">BJ138DRAFT_1157025</name>
</gene>
<sequence>MTICNLRSGRFYDGTWQNELSNDQVNAIVIDAGTLKTISACGSPDKNHGTEGTIDLYDNGTKVCTLYWDVPWHSSTNNFEVRNKNANYIVRAGDWHKFGGALGNVDIEVETR</sequence>
<evidence type="ECO:0000313" key="2">
    <source>
        <dbReference type="Proteomes" id="UP000790377"/>
    </source>
</evidence>
<comment type="caution">
    <text evidence="1">The sequence shown here is derived from an EMBL/GenBank/DDBJ whole genome shotgun (WGS) entry which is preliminary data.</text>
</comment>